<accession>A0A511AZB4</accession>
<reference evidence="1 2" key="1">
    <citation type="submission" date="2019-07" db="EMBL/GenBank/DDBJ databases">
        <title>Whole genome shotgun sequence of Gluconobacter wancherniae NBRC 103581.</title>
        <authorList>
            <person name="Hosoyama A."/>
            <person name="Uohara A."/>
            <person name="Ohji S."/>
            <person name="Ichikawa N."/>
        </authorList>
    </citation>
    <scope>NUCLEOTIDE SEQUENCE [LARGE SCALE GENOMIC DNA]</scope>
    <source>
        <strain evidence="1 2">NBRC 103581</strain>
    </source>
</reference>
<organism evidence="1 2">
    <name type="scientific">Gluconobacter wancherniae NBRC 103581</name>
    <dbReference type="NCBI Taxonomy" id="656744"/>
    <lineage>
        <taxon>Bacteria</taxon>
        <taxon>Pseudomonadati</taxon>
        <taxon>Pseudomonadota</taxon>
        <taxon>Alphaproteobacteria</taxon>
        <taxon>Acetobacterales</taxon>
        <taxon>Acetobacteraceae</taxon>
        <taxon>Gluconobacter</taxon>
    </lineage>
</organism>
<dbReference type="EMBL" id="BJUZ01000001">
    <property type="protein sequence ID" value="GEK93518.1"/>
    <property type="molecule type" value="Genomic_DNA"/>
</dbReference>
<sequence length="76" mass="7819">MSAMAADVVRTLQLAAVGALCMSFDLKRMMAATHATTGRRGLSLGDGHGGYASFWFCIGTPAPRVAASGALLFVVS</sequence>
<keyword evidence="2" id="KW-1185">Reference proteome</keyword>
<dbReference type="Proteomes" id="UP000321230">
    <property type="component" value="Unassembled WGS sequence"/>
</dbReference>
<protein>
    <submittedName>
        <fullName evidence="1">Uncharacterized protein</fullName>
    </submittedName>
</protein>
<gene>
    <name evidence="1" type="ORF">GWA01_12880</name>
</gene>
<evidence type="ECO:0000313" key="2">
    <source>
        <dbReference type="Proteomes" id="UP000321230"/>
    </source>
</evidence>
<proteinExistence type="predicted"/>
<dbReference type="AlphaFoldDB" id="A0A511AZB4"/>
<name>A0A511AZB4_9PROT</name>
<evidence type="ECO:0000313" key="1">
    <source>
        <dbReference type="EMBL" id="GEK93518.1"/>
    </source>
</evidence>
<comment type="caution">
    <text evidence="1">The sequence shown here is derived from an EMBL/GenBank/DDBJ whole genome shotgun (WGS) entry which is preliminary data.</text>
</comment>